<dbReference type="CDD" id="cd00118">
    <property type="entry name" value="LysM"/>
    <property type="match status" value="1"/>
</dbReference>
<feature type="region of interest" description="Disordered" evidence="5">
    <location>
        <begin position="1"/>
        <end position="23"/>
    </location>
</feature>
<evidence type="ECO:0000313" key="7">
    <source>
        <dbReference type="EMBL" id="MEL4455932.1"/>
    </source>
</evidence>
<dbReference type="EMBL" id="JBCDNA010000002">
    <property type="protein sequence ID" value="MEL4455932.1"/>
    <property type="molecule type" value="Genomic_DNA"/>
</dbReference>
<evidence type="ECO:0000256" key="1">
    <source>
        <dbReference type="ARBA" id="ARBA00022529"/>
    </source>
</evidence>
<dbReference type="SUPFAM" id="SSF54106">
    <property type="entry name" value="LysM domain"/>
    <property type="match status" value="1"/>
</dbReference>
<dbReference type="PROSITE" id="PS51782">
    <property type="entry name" value="LYSM"/>
    <property type="match status" value="1"/>
</dbReference>
<dbReference type="Proteomes" id="UP001474120">
    <property type="component" value="Unassembled WGS sequence"/>
</dbReference>
<dbReference type="InterPro" id="IPR018392">
    <property type="entry name" value="LysM"/>
</dbReference>
<evidence type="ECO:0000256" key="2">
    <source>
        <dbReference type="ARBA" id="ARBA00022638"/>
    </source>
</evidence>
<name>A0ABU9L0G8_9FLAO</name>
<accession>A0ABU9L0G8</accession>
<protein>
    <recommendedName>
        <fullName evidence="4">Peptidoglycan hydrolase</fullName>
    </recommendedName>
</protein>
<reference evidence="7 8" key="1">
    <citation type="submission" date="2024-04" db="EMBL/GenBank/DDBJ databases">
        <title>whole genome sequencing of Lutimonas vermicola strain IMCC1616.</title>
        <authorList>
            <person name="Bae S.S."/>
        </authorList>
    </citation>
    <scope>NUCLEOTIDE SEQUENCE [LARGE SCALE GENOMIC DNA]</scope>
    <source>
        <strain evidence="7 8">IMCC1616</strain>
    </source>
</reference>
<dbReference type="SMART" id="SM00257">
    <property type="entry name" value="LysM"/>
    <property type="match status" value="1"/>
</dbReference>
<dbReference type="Pfam" id="PF01832">
    <property type="entry name" value="Glucosaminidase"/>
    <property type="match status" value="1"/>
</dbReference>
<keyword evidence="2" id="KW-0081">Bacteriolytic enzyme</keyword>
<dbReference type="PANTHER" id="PTHR33308">
    <property type="entry name" value="PEPTIDOGLYCAN HYDROLASE FLGJ"/>
    <property type="match status" value="1"/>
</dbReference>
<proteinExistence type="predicted"/>
<dbReference type="InterPro" id="IPR036779">
    <property type="entry name" value="LysM_dom_sf"/>
</dbReference>
<keyword evidence="8" id="KW-1185">Reference proteome</keyword>
<dbReference type="Gene3D" id="1.10.530.10">
    <property type="match status" value="1"/>
</dbReference>
<keyword evidence="3" id="KW-0378">Hydrolase</keyword>
<dbReference type="Pfam" id="PF01476">
    <property type="entry name" value="LysM"/>
    <property type="match status" value="1"/>
</dbReference>
<evidence type="ECO:0000256" key="4">
    <source>
        <dbReference type="ARBA" id="ARBA00032108"/>
    </source>
</evidence>
<dbReference type="RefSeq" id="WP_342159928.1">
    <property type="nucleotide sequence ID" value="NZ_JBCDNA010000002.1"/>
</dbReference>
<evidence type="ECO:0000313" key="8">
    <source>
        <dbReference type="Proteomes" id="UP001474120"/>
    </source>
</evidence>
<comment type="caution">
    <text evidence="7">The sequence shown here is derived from an EMBL/GenBank/DDBJ whole genome shotgun (WGS) entry which is preliminary data.</text>
</comment>
<sequence length="276" mass="31523">MLTLMSACGSSRSSADKGKKKKVETREQYLQAKSDVIFDSYKNSNEGKVNDYTVKYIGTYKNIAIDKMEKYKIPASITLAQGILESGNGLSTLAKKSNNHFGIKCHSGWRGKRVYHDDDKKGECFRKYPSPEGSFNDHSKFLTSRGRYEFLFDLKPDDYKAWAKGLKKAGYATDRKYPKKLISFIETFELYKYDELVLDERGYKRTRQLDNYQPEYDDRSIVSNVIDDSDIFITVVSGDTLYSIARSNNLSVDDLKRINGLDSNEISVGMKLLVSK</sequence>
<organism evidence="7 8">
    <name type="scientific">Lutimonas vermicola</name>
    <dbReference type="NCBI Taxonomy" id="414288"/>
    <lineage>
        <taxon>Bacteria</taxon>
        <taxon>Pseudomonadati</taxon>
        <taxon>Bacteroidota</taxon>
        <taxon>Flavobacteriia</taxon>
        <taxon>Flavobacteriales</taxon>
        <taxon>Flavobacteriaceae</taxon>
        <taxon>Lutimonas</taxon>
    </lineage>
</organism>
<gene>
    <name evidence="7" type="ORF">AABB81_08490</name>
</gene>
<dbReference type="SMART" id="SM00047">
    <property type="entry name" value="LYZ2"/>
    <property type="match status" value="1"/>
</dbReference>
<dbReference type="InterPro" id="IPR002901">
    <property type="entry name" value="MGlyc_endo_b_GlcNAc-like_dom"/>
</dbReference>
<evidence type="ECO:0000256" key="5">
    <source>
        <dbReference type="SAM" id="MobiDB-lite"/>
    </source>
</evidence>
<dbReference type="Gene3D" id="3.10.350.10">
    <property type="entry name" value="LysM domain"/>
    <property type="match status" value="1"/>
</dbReference>
<dbReference type="PANTHER" id="PTHR33308:SF9">
    <property type="entry name" value="PEPTIDOGLYCAN HYDROLASE FLGJ"/>
    <property type="match status" value="1"/>
</dbReference>
<evidence type="ECO:0000259" key="6">
    <source>
        <dbReference type="PROSITE" id="PS51782"/>
    </source>
</evidence>
<keyword evidence="1" id="KW-0929">Antimicrobial</keyword>
<feature type="domain" description="LysM" evidence="6">
    <location>
        <begin position="231"/>
        <end position="274"/>
    </location>
</feature>
<dbReference type="InterPro" id="IPR051056">
    <property type="entry name" value="Glycosyl_Hydrolase_73"/>
</dbReference>
<evidence type="ECO:0000256" key="3">
    <source>
        <dbReference type="ARBA" id="ARBA00022801"/>
    </source>
</evidence>